<dbReference type="Proteomes" id="UP000708208">
    <property type="component" value="Unassembled WGS sequence"/>
</dbReference>
<proteinExistence type="predicted"/>
<gene>
    <name evidence="1" type="ORF">AFUS01_LOCUS8699</name>
</gene>
<keyword evidence="2" id="KW-1185">Reference proteome</keyword>
<name>A0A8J2NUV4_9HEXA</name>
<reference evidence="1" key="1">
    <citation type="submission" date="2021-06" db="EMBL/GenBank/DDBJ databases">
        <authorList>
            <person name="Hodson N. C."/>
            <person name="Mongue J. A."/>
            <person name="Jaron S. K."/>
        </authorList>
    </citation>
    <scope>NUCLEOTIDE SEQUENCE</scope>
</reference>
<accession>A0A8J2NUV4</accession>
<feature type="non-terminal residue" evidence="1">
    <location>
        <position position="1"/>
    </location>
</feature>
<protein>
    <submittedName>
        <fullName evidence="1">Uncharacterized protein</fullName>
    </submittedName>
</protein>
<dbReference type="AlphaFoldDB" id="A0A8J2NUV4"/>
<comment type="caution">
    <text evidence="1">The sequence shown here is derived from an EMBL/GenBank/DDBJ whole genome shotgun (WGS) entry which is preliminary data.</text>
</comment>
<organism evidence="1 2">
    <name type="scientific">Allacma fusca</name>
    <dbReference type="NCBI Taxonomy" id="39272"/>
    <lineage>
        <taxon>Eukaryota</taxon>
        <taxon>Metazoa</taxon>
        <taxon>Ecdysozoa</taxon>
        <taxon>Arthropoda</taxon>
        <taxon>Hexapoda</taxon>
        <taxon>Collembola</taxon>
        <taxon>Symphypleona</taxon>
        <taxon>Sminthuridae</taxon>
        <taxon>Allacma</taxon>
    </lineage>
</organism>
<dbReference type="EMBL" id="CAJVCH010060855">
    <property type="protein sequence ID" value="CAG7719372.1"/>
    <property type="molecule type" value="Genomic_DNA"/>
</dbReference>
<evidence type="ECO:0000313" key="2">
    <source>
        <dbReference type="Proteomes" id="UP000708208"/>
    </source>
</evidence>
<evidence type="ECO:0000313" key="1">
    <source>
        <dbReference type="EMBL" id="CAG7719372.1"/>
    </source>
</evidence>
<sequence length="42" mass="4925">FPKDICEREYSWDCTSIQRCKSCRRFNVLLFHGRNGDGDQSG</sequence>